<dbReference type="RefSeq" id="WP_014656487.1">
    <property type="nucleotide sequence ID" value="NC_017731.1"/>
</dbReference>
<sequence length="108" mass="12190">MLSLELVKAHCNIEADFTDDDKLLDVYTAAAVKYVENYTRRKLYESELSTGYHDDPEPLLLSDDVKNAMLLLIGQWYANRENAVIGSSFSSQPLAVSALLQPYRIYGL</sequence>
<protein>
    <submittedName>
        <fullName evidence="1">Phage protein</fullName>
    </submittedName>
</protein>
<dbReference type="Pfam" id="PF05135">
    <property type="entry name" value="Phage_connect_1"/>
    <property type="match status" value="1"/>
</dbReference>
<dbReference type="CDD" id="cd08054">
    <property type="entry name" value="gp6"/>
    <property type="match status" value="1"/>
</dbReference>
<dbReference type="HOGENOM" id="CLU_085951_3_1_6"/>
<organism evidence="1 2">
    <name type="scientific">Providencia stuartii (strain MRSN 2154)</name>
    <dbReference type="NCBI Taxonomy" id="1157951"/>
    <lineage>
        <taxon>Bacteria</taxon>
        <taxon>Pseudomonadati</taxon>
        <taxon>Pseudomonadota</taxon>
        <taxon>Gammaproteobacteria</taxon>
        <taxon>Enterobacterales</taxon>
        <taxon>Morganellaceae</taxon>
        <taxon>Providencia</taxon>
    </lineage>
</organism>
<dbReference type="InterPro" id="IPR021146">
    <property type="entry name" value="Phage_gp6-like_head-tail"/>
</dbReference>
<proteinExistence type="predicted"/>
<evidence type="ECO:0000313" key="2">
    <source>
        <dbReference type="Proteomes" id="UP000005012"/>
    </source>
</evidence>
<accession>A0A140NGC0</accession>
<evidence type="ECO:0000313" key="1">
    <source>
        <dbReference type="EMBL" id="AFH92784.1"/>
    </source>
</evidence>
<dbReference type="EMBL" id="CP003488">
    <property type="protein sequence ID" value="AFH92784.1"/>
    <property type="molecule type" value="Genomic_DNA"/>
</dbReference>
<dbReference type="NCBIfam" id="TIGR01560">
    <property type="entry name" value="put_DNA_pack"/>
    <property type="match status" value="1"/>
</dbReference>
<reference evidence="1 2" key="1">
    <citation type="journal article" date="2012" name="J. Bacteriol.">
        <title>Complete Genome Sequence of Providencia stuartii Clinical Isolate MRSN 2154.</title>
        <authorList>
            <person name="Clifford R.J."/>
            <person name="Hang J."/>
            <person name="Riley M.C."/>
            <person name="Onmus-Leone F."/>
            <person name="Kuschner R.A."/>
            <person name="Lesho E.P."/>
            <person name="Waterman P.E."/>
        </authorList>
    </citation>
    <scope>NUCLEOTIDE SEQUENCE [LARGE SCALE GENOMIC DNA]</scope>
    <source>
        <strain evidence="1 2">MRSN 2154</strain>
    </source>
</reference>
<gene>
    <name evidence="1" type="ordered locus">S70_04515</name>
</gene>
<name>A0A140NGC0_PROSM</name>
<dbReference type="PATRIC" id="fig|1157951.4.peg.898"/>
<reference evidence="2" key="2">
    <citation type="submission" date="2012-04" db="EMBL/GenBank/DDBJ databases">
        <title>Complete genome sequence of Providencia stuartii clinical isolate MRSN 2154.</title>
        <authorList>
            <person name="Clifford R.J."/>
            <person name="Hang J."/>
            <person name="Riley M.C."/>
            <person name="Onmus-Leone F."/>
            <person name="Kuschner R.A."/>
            <person name="Lesho E.P."/>
            <person name="Waterman P.E."/>
        </authorList>
    </citation>
    <scope>NUCLEOTIDE SEQUENCE [LARGE SCALE GENOMIC DNA]</scope>
    <source>
        <strain evidence="2">MRSN 2154</strain>
    </source>
</reference>
<dbReference type="Proteomes" id="UP000005012">
    <property type="component" value="Chromosome"/>
</dbReference>
<dbReference type="InterPro" id="IPR006450">
    <property type="entry name" value="Phage_HK97_gp6-like"/>
</dbReference>
<dbReference type="OrthoDB" id="8452319at2"/>
<dbReference type="AlphaFoldDB" id="A0A140NGC0"/>
<dbReference type="Gene3D" id="1.10.3230.30">
    <property type="entry name" value="Phage gp6-like head-tail connector protein"/>
    <property type="match status" value="1"/>
</dbReference>
<dbReference type="KEGG" id="psi:S70_04515"/>